<evidence type="ECO:0000256" key="8">
    <source>
        <dbReference type="ARBA" id="ARBA00030686"/>
    </source>
</evidence>
<comment type="similarity">
    <text evidence="2 10">Belongs to the CobT family.</text>
</comment>
<dbReference type="STRING" id="271157.SAMN05444396_101329"/>
<evidence type="ECO:0000313" key="12">
    <source>
        <dbReference type="EMBL" id="SHF77478.1"/>
    </source>
</evidence>
<accession>A0A1M5EE21</accession>
<dbReference type="EMBL" id="FQWE01000001">
    <property type="protein sequence ID" value="SHF77478.1"/>
    <property type="molecule type" value="Genomic_DNA"/>
</dbReference>
<dbReference type="OrthoDB" id="9781491at2"/>
<dbReference type="CDD" id="cd02439">
    <property type="entry name" value="DMB-PRT_CobT"/>
    <property type="match status" value="1"/>
</dbReference>
<organism evidence="12 13">
    <name type="scientific">Flavobacterium segetis</name>
    <dbReference type="NCBI Taxonomy" id="271157"/>
    <lineage>
        <taxon>Bacteria</taxon>
        <taxon>Pseudomonadati</taxon>
        <taxon>Bacteroidota</taxon>
        <taxon>Flavobacteriia</taxon>
        <taxon>Flavobacteriales</taxon>
        <taxon>Flavobacteriaceae</taxon>
        <taxon>Flavobacterium</taxon>
    </lineage>
</organism>
<dbReference type="Pfam" id="PF02277">
    <property type="entry name" value="DBI_PRT"/>
    <property type="match status" value="1"/>
</dbReference>
<dbReference type="Gene3D" id="3.40.109.10">
    <property type="entry name" value="NADH Oxidase"/>
    <property type="match status" value="1"/>
</dbReference>
<keyword evidence="5 10" id="KW-0169">Cobalamin biosynthesis</keyword>
<feature type="active site" description="Proton acceptor" evidence="10">
    <location>
        <position position="526"/>
    </location>
</feature>
<evidence type="ECO:0000256" key="1">
    <source>
        <dbReference type="ARBA" id="ARBA00005049"/>
    </source>
</evidence>
<evidence type="ECO:0000256" key="9">
    <source>
        <dbReference type="ARBA" id="ARBA00047340"/>
    </source>
</evidence>
<dbReference type="InterPro" id="IPR029479">
    <property type="entry name" value="Nitroreductase"/>
</dbReference>
<protein>
    <recommendedName>
        <fullName evidence="4 10">Nicotinate-nucleotide--dimethylbenzimidazole phosphoribosyltransferase</fullName>
        <shortName evidence="10">NN:DBI PRT</shortName>
        <ecNumber evidence="3 10">2.4.2.21</ecNumber>
    </recommendedName>
    <alternativeName>
        <fullName evidence="8 10">N(1)-alpha-phosphoribosyltransferase</fullName>
    </alternativeName>
</protein>
<comment type="function">
    <text evidence="10">Catalyzes the synthesis of alpha-ribazole-5'-phosphate from nicotinate mononucleotide (NAMN) and 5,6-dimethylbenzimidazole (DMB).</text>
</comment>
<dbReference type="InterPro" id="IPR012825">
    <property type="entry name" value="BluB"/>
</dbReference>
<dbReference type="InterPro" id="IPR017846">
    <property type="entry name" value="Nict_dMeBzImd_PRibTrfase_bact"/>
</dbReference>
<dbReference type="AlphaFoldDB" id="A0A1M5EE21"/>
<dbReference type="GO" id="GO:0016491">
    <property type="term" value="F:oxidoreductase activity"/>
    <property type="evidence" value="ECO:0007669"/>
    <property type="project" value="InterPro"/>
</dbReference>
<dbReference type="FunFam" id="3.40.50.10210:FF:000001">
    <property type="entry name" value="Nicotinate-nucleotide--dimethylbenzimidazole phosphoribosyltransferase"/>
    <property type="match status" value="1"/>
</dbReference>
<dbReference type="NCBIfam" id="TIGR03160">
    <property type="entry name" value="cobT_DBIPRT"/>
    <property type="match status" value="1"/>
</dbReference>
<comment type="pathway">
    <text evidence="1 10">Nucleoside biosynthesis; alpha-ribazole biosynthesis; alpha-ribazole from 5,6-dimethylbenzimidazole: step 1/2.</text>
</comment>
<dbReference type="EC" id="2.4.2.21" evidence="3 10"/>
<dbReference type="PANTHER" id="PTHR43463:SF1">
    <property type="entry name" value="NICOTINATE-NUCLEOTIDE--DIMETHYLBENZIMIDAZOLE PHOSPHORIBOSYLTRANSFERASE"/>
    <property type="match status" value="1"/>
</dbReference>
<evidence type="ECO:0000256" key="6">
    <source>
        <dbReference type="ARBA" id="ARBA00022676"/>
    </source>
</evidence>
<reference evidence="13" key="1">
    <citation type="submission" date="2016-11" db="EMBL/GenBank/DDBJ databases">
        <authorList>
            <person name="Varghese N."/>
            <person name="Submissions S."/>
        </authorList>
    </citation>
    <scope>NUCLEOTIDE SEQUENCE [LARGE SCALE GENOMIC DNA]</scope>
    <source>
        <strain evidence="13">DSM 19741</strain>
    </source>
</reference>
<dbReference type="InterPro" id="IPR000415">
    <property type="entry name" value="Nitroreductase-like"/>
</dbReference>
<dbReference type="GO" id="GO:0008939">
    <property type="term" value="F:nicotinate-nucleotide-dimethylbenzimidazole phosphoribosyltransferase activity"/>
    <property type="evidence" value="ECO:0007669"/>
    <property type="project" value="UniProtKB-UniRule"/>
</dbReference>
<dbReference type="InterPro" id="IPR023195">
    <property type="entry name" value="Nict_dMeBzImd_PRibTrfase_N"/>
</dbReference>
<comment type="catalytic activity">
    <reaction evidence="9 10">
        <text>5,6-dimethylbenzimidazole + nicotinate beta-D-ribonucleotide = alpha-ribazole 5'-phosphate + nicotinate + H(+)</text>
        <dbReference type="Rhea" id="RHEA:11196"/>
        <dbReference type="ChEBI" id="CHEBI:15378"/>
        <dbReference type="ChEBI" id="CHEBI:15890"/>
        <dbReference type="ChEBI" id="CHEBI:32544"/>
        <dbReference type="ChEBI" id="CHEBI:57502"/>
        <dbReference type="ChEBI" id="CHEBI:57918"/>
        <dbReference type="EC" id="2.4.2.21"/>
    </reaction>
</comment>
<keyword evidence="7 10" id="KW-0808">Transferase</keyword>
<evidence type="ECO:0000256" key="4">
    <source>
        <dbReference type="ARBA" id="ARBA00015486"/>
    </source>
</evidence>
<evidence type="ECO:0000256" key="3">
    <source>
        <dbReference type="ARBA" id="ARBA00011991"/>
    </source>
</evidence>
<dbReference type="SUPFAM" id="SSF55469">
    <property type="entry name" value="FMN-dependent nitroreductase-like"/>
    <property type="match status" value="1"/>
</dbReference>
<dbReference type="HAMAP" id="MF_00230">
    <property type="entry name" value="CobT"/>
    <property type="match status" value="1"/>
</dbReference>
<proteinExistence type="inferred from homology"/>
<dbReference type="InterPro" id="IPR003200">
    <property type="entry name" value="Nict_dMeBzImd_PRibTrfase"/>
</dbReference>
<name>A0A1M5EE21_9FLAO</name>
<evidence type="ECO:0000256" key="10">
    <source>
        <dbReference type="HAMAP-Rule" id="MF_00230"/>
    </source>
</evidence>
<dbReference type="Pfam" id="PF00881">
    <property type="entry name" value="Nitroreductase"/>
    <property type="match status" value="1"/>
</dbReference>
<dbReference type="Gene3D" id="3.40.50.10210">
    <property type="match status" value="1"/>
</dbReference>
<evidence type="ECO:0000313" key="13">
    <source>
        <dbReference type="Proteomes" id="UP000184036"/>
    </source>
</evidence>
<dbReference type="UniPathway" id="UPA00061">
    <property type="reaction ID" value="UER00516"/>
</dbReference>
<evidence type="ECO:0000256" key="2">
    <source>
        <dbReference type="ARBA" id="ARBA00007110"/>
    </source>
</evidence>
<dbReference type="NCBIfam" id="TIGR02476">
    <property type="entry name" value="BluB"/>
    <property type="match status" value="1"/>
</dbReference>
<dbReference type="Proteomes" id="UP000184036">
    <property type="component" value="Unassembled WGS sequence"/>
</dbReference>
<dbReference type="GO" id="GO:0009236">
    <property type="term" value="P:cobalamin biosynthetic process"/>
    <property type="evidence" value="ECO:0007669"/>
    <property type="project" value="UniProtKB-UniRule"/>
</dbReference>
<dbReference type="PANTHER" id="PTHR43463">
    <property type="entry name" value="NICOTINATE-NUCLEOTIDE--DIMETHYLBENZIMIDAZOLE PHOSPHORIBOSYLTRANSFERASE"/>
    <property type="match status" value="1"/>
</dbReference>
<dbReference type="Gene3D" id="1.10.1610.10">
    <property type="match status" value="1"/>
</dbReference>
<dbReference type="NCBIfam" id="NF000996">
    <property type="entry name" value="PRK00105.1"/>
    <property type="match status" value="1"/>
</dbReference>
<evidence type="ECO:0000259" key="11">
    <source>
        <dbReference type="Pfam" id="PF00881"/>
    </source>
</evidence>
<evidence type="ECO:0000256" key="5">
    <source>
        <dbReference type="ARBA" id="ARBA00022573"/>
    </source>
</evidence>
<feature type="domain" description="Nitroreductase" evidence="11">
    <location>
        <begin position="8"/>
        <end position="175"/>
    </location>
</feature>
<keyword evidence="6 10" id="KW-0328">Glycosyltransferase</keyword>
<dbReference type="RefSeq" id="WP_072987330.1">
    <property type="nucleotide sequence ID" value="NZ_FQWE01000001.1"/>
</dbReference>
<dbReference type="InterPro" id="IPR036087">
    <property type="entry name" value="Nict_dMeBzImd_PRibTrfase_sf"/>
</dbReference>
<evidence type="ECO:0000256" key="7">
    <source>
        <dbReference type="ARBA" id="ARBA00022679"/>
    </source>
</evidence>
<keyword evidence="13" id="KW-1185">Reference proteome</keyword>
<gene>
    <name evidence="10" type="primary">cobT</name>
    <name evidence="12" type="ORF">SAMN05444396_101329</name>
</gene>
<dbReference type="SUPFAM" id="SSF52733">
    <property type="entry name" value="Nicotinate mononucleotide:5,6-dimethylbenzimidazole phosphoribosyltransferase (CobT)"/>
    <property type="match status" value="1"/>
</dbReference>
<sequence>MNNLDDILKSRRDTRHFTQDAVPDEVLKKALQAGHWAPSVGLTDATKYYTIKSAVLKKAIKNLFLDYDEKAIALTDNQQQKRDYKALKLEAIEEAPLGLVICYDRSVLNNFTIGTVGSSEAIKFSSVCAAQNIWLSLTEQGYSMGWVSILNYYQFKQLLGLPENIEPLGYFCVGKPATDYDEQPMLQQLQWKQKQENPVVEEITIFDQSSAETTTFKVKNEVNNTLFAKEVQHKIDQKTKPTGSLGVLELLAKQIGVVFQTLEPKIMLPHIVVFAADHGIANHGVSAYPQDVTRQMVANFLDGGAAINVFCKQHSIHLSIVDAGVNYDFPTNADLISAKIGKGTQSFLQGPAMSLSELQLCYSKGSKIIAGIAETGSNCVGFGEMGIGNTATASILMSIILALPVEDCVGRGTGIDDEKLIQKINILNRCVDNYNGAADLDSKLAYFGGFEIMQMVGGMLQAKEQNMLILVDGFIGSVAFLIAVKKNPFILKNAIFCHSSAEQGHQKILDYLNVRSVLQLDLRLGEGTGCAIAFPIIQSAVAFLNDMASFESAGVNTKEI</sequence>